<dbReference type="InterPro" id="IPR036852">
    <property type="entry name" value="Peptidase_S8/S53_dom_sf"/>
</dbReference>
<dbReference type="Gene3D" id="3.40.50.200">
    <property type="entry name" value="Peptidase S8/S53 domain"/>
    <property type="match status" value="1"/>
</dbReference>
<evidence type="ECO:0000313" key="10">
    <source>
        <dbReference type="Proteomes" id="UP000093366"/>
    </source>
</evidence>
<feature type="domain" description="P/Homo B" evidence="8">
    <location>
        <begin position="450"/>
        <end position="618"/>
    </location>
</feature>
<evidence type="ECO:0000256" key="6">
    <source>
        <dbReference type="RuleBase" id="RU003355"/>
    </source>
</evidence>
<evidence type="ECO:0000256" key="2">
    <source>
        <dbReference type="ARBA" id="ARBA00022801"/>
    </source>
</evidence>
<accession>A0A1C0TPF2</accession>
<dbReference type="GO" id="GO:0016020">
    <property type="term" value="C:membrane"/>
    <property type="evidence" value="ECO:0007669"/>
    <property type="project" value="TreeGrafter"/>
</dbReference>
<evidence type="ECO:0000256" key="4">
    <source>
        <dbReference type="PIRSR" id="PIRSR615500-1"/>
    </source>
</evidence>
<dbReference type="GO" id="GO:0005737">
    <property type="term" value="C:cytoplasm"/>
    <property type="evidence" value="ECO:0007669"/>
    <property type="project" value="UniProtKB-ARBA"/>
</dbReference>
<dbReference type="GO" id="GO:0016485">
    <property type="term" value="P:protein processing"/>
    <property type="evidence" value="ECO:0007669"/>
    <property type="project" value="TreeGrafter"/>
</dbReference>
<dbReference type="PRINTS" id="PR00723">
    <property type="entry name" value="SUBTILISIN"/>
</dbReference>
<evidence type="ECO:0000256" key="5">
    <source>
        <dbReference type="PROSITE-ProRule" id="PRU01240"/>
    </source>
</evidence>
<keyword evidence="7" id="KW-0732">Signal</keyword>
<dbReference type="InterPro" id="IPR015500">
    <property type="entry name" value="Peptidase_S8_subtilisin-rel"/>
</dbReference>
<dbReference type="SUPFAM" id="SSF49785">
    <property type="entry name" value="Galactose-binding domain-like"/>
    <property type="match status" value="1"/>
</dbReference>
<comment type="caution">
    <text evidence="9">The sequence shown here is derived from an EMBL/GenBank/DDBJ whole genome shotgun (WGS) entry which is preliminary data.</text>
</comment>
<feature type="signal peptide" evidence="7">
    <location>
        <begin position="1"/>
        <end position="22"/>
    </location>
</feature>
<dbReference type="GO" id="GO:0012505">
    <property type="term" value="C:endomembrane system"/>
    <property type="evidence" value="ECO:0007669"/>
    <property type="project" value="UniProtKB-ARBA"/>
</dbReference>
<evidence type="ECO:0000259" key="8">
    <source>
        <dbReference type="PROSITE" id="PS51829"/>
    </source>
</evidence>
<reference evidence="10" key="1">
    <citation type="submission" date="2016-07" db="EMBL/GenBank/DDBJ databases">
        <authorList>
            <person name="Florea S."/>
            <person name="Webb J.S."/>
            <person name="Jaromczyk J."/>
            <person name="Schardl C.L."/>
        </authorList>
    </citation>
    <scope>NUCLEOTIDE SEQUENCE [LARGE SCALE GENOMIC DNA]</scope>
    <source>
        <strain evidence="10">IPB1</strain>
    </source>
</reference>
<dbReference type="InterPro" id="IPR022398">
    <property type="entry name" value="Peptidase_S8_His-AS"/>
</dbReference>
<dbReference type="GO" id="GO:0004252">
    <property type="term" value="F:serine-type endopeptidase activity"/>
    <property type="evidence" value="ECO:0007669"/>
    <property type="project" value="UniProtKB-UniRule"/>
</dbReference>
<evidence type="ECO:0000256" key="1">
    <source>
        <dbReference type="ARBA" id="ARBA00022670"/>
    </source>
</evidence>
<feature type="chain" id="PRO_5008646155" evidence="7">
    <location>
        <begin position="23"/>
        <end position="625"/>
    </location>
</feature>
<keyword evidence="1 5" id="KW-0645">Protease</keyword>
<dbReference type="InterPro" id="IPR002884">
    <property type="entry name" value="P_dom"/>
</dbReference>
<dbReference type="EMBL" id="MAUJ01000004">
    <property type="protein sequence ID" value="OCQ20827.1"/>
    <property type="molecule type" value="Genomic_DNA"/>
</dbReference>
<dbReference type="Pfam" id="PF00082">
    <property type="entry name" value="Peptidase_S8"/>
    <property type="match status" value="1"/>
</dbReference>
<feature type="active site" description="Charge relay system" evidence="4 5">
    <location>
        <position position="83"/>
    </location>
</feature>
<dbReference type="Gene3D" id="2.60.120.260">
    <property type="entry name" value="Galactose-binding domain-like"/>
    <property type="match status" value="1"/>
</dbReference>
<dbReference type="InterPro" id="IPR000209">
    <property type="entry name" value="Peptidase_S8/S53_dom"/>
</dbReference>
<keyword evidence="3 5" id="KW-0720">Serine protease</keyword>
<dbReference type="PROSITE" id="PS00138">
    <property type="entry name" value="SUBTILASE_SER"/>
    <property type="match status" value="1"/>
</dbReference>
<feature type="active site" description="Charge relay system" evidence="4 5">
    <location>
        <position position="114"/>
    </location>
</feature>
<dbReference type="Pfam" id="PF01483">
    <property type="entry name" value="P_proprotein"/>
    <property type="match status" value="1"/>
</dbReference>
<organism evidence="9 10">
    <name type="scientific">Pseudoalteromonas luteoviolacea</name>
    <dbReference type="NCBI Taxonomy" id="43657"/>
    <lineage>
        <taxon>Bacteria</taxon>
        <taxon>Pseudomonadati</taxon>
        <taxon>Pseudomonadota</taxon>
        <taxon>Gammaproteobacteria</taxon>
        <taxon>Alteromonadales</taxon>
        <taxon>Pseudoalteromonadaceae</taxon>
        <taxon>Pseudoalteromonas</taxon>
    </lineage>
</organism>
<dbReference type="PROSITE" id="PS00137">
    <property type="entry name" value="SUBTILASE_HIS"/>
    <property type="match status" value="1"/>
</dbReference>
<dbReference type="Proteomes" id="UP000093366">
    <property type="component" value="Unassembled WGS sequence"/>
</dbReference>
<evidence type="ECO:0000256" key="3">
    <source>
        <dbReference type="ARBA" id="ARBA00022825"/>
    </source>
</evidence>
<dbReference type="PROSITE" id="PS51829">
    <property type="entry name" value="P_HOMO_B"/>
    <property type="match status" value="1"/>
</dbReference>
<dbReference type="PROSITE" id="PS51892">
    <property type="entry name" value="SUBTILASE"/>
    <property type="match status" value="1"/>
</dbReference>
<dbReference type="InterPro" id="IPR023827">
    <property type="entry name" value="Peptidase_S8_Asp-AS"/>
</dbReference>
<sequence length="625" mass="68532">MNIKKRHLAGLISALLCVSAAATTDRDYEHRWLDPNGDPMLELQWNLLNSGVLSNTQSGIDLNLWQTHLWGHKGQDVLVAVIDTGVDMSHGDLNANTLKDPQIDAQPPSSFDNHGTMVAGIIAAAQNNIGVRGVAPLAKVTSFTNFGGTFERHEQWKVSHGFDGNHADNSTADKIRIFNKSYGMNPAVSLPYTFSKTIKDAQNEDVLLFSQPEQEKVYEAVTLSTELDPRTAVYVQAAGNSYRDSRIHYFTDQGVEFLGFSLPFGNNHGLPWANGNSRYTPANFWNLTVSALSADGVLSNYSTVGSNVFLTAPGGNDRGTPGHATTRISCTWVVDNVDPNVDCSQHDDFTVRMSGTSSAAPNTSGAIALLLSAAAQQKHDLTPRDIRHLLARTATKVDPTRADIKVNGIIGLEGWSTNAAGHTFSPYYGFGLLDVDKATELVRRYAIEDLPSELVKTPWYGLNTPINATIHDDTTRTTTATIHVEDDLFIEGVQIRLNAKHARMSDLKVELESPSGTRSILMSPFNNLIGQHLDIPEQAPGSADGYNDHLMLSYKFWDEKANAGTGDWKLHITDMSSESLLFGFYDIVHGGQDQRVENNSEPGTFESWSIRILGHKQKVTKKKAL</sequence>
<dbReference type="PROSITE" id="PS00136">
    <property type="entry name" value="SUBTILASE_ASP"/>
    <property type="match status" value="1"/>
</dbReference>
<evidence type="ECO:0000256" key="7">
    <source>
        <dbReference type="SAM" id="SignalP"/>
    </source>
</evidence>
<dbReference type="SUPFAM" id="SSF52743">
    <property type="entry name" value="Subtilisin-like"/>
    <property type="match status" value="1"/>
</dbReference>
<name>A0A1C0TPF2_9GAMM</name>
<keyword evidence="2 5" id="KW-0378">Hydrolase</keyword>
<dbReference type="PANTHER" id="PTHR42884">
    <property type="entry name" value="PROPROTEIN CONVERTASE SUBTILISIN/KEXIN-RELATED"/>
    <property type="match status" value="1"/>
</dbReference>
<evidence type="ECO:0000313" key="9">
    <source>
        <dbReference type="EMBL" id="OCQ20827.1"/>
    </source>
</evidence>
<protein>
    <submittedName>
        <fullName evidence="9">Peptidase S8</fullName>
    </submittedName>
</protein>
<feature type="active site" description="Charge relay system" evidence="4 5">
    <location>
        <position position="357"/>
    </location>
</feature>
<proteinExistence type="inferred from homology"/>
<dbReference type="InterPro" id="IPR023828">
    <property type="entry name" value="Peptidase_S8_Ser-AS"/>
</dbReference>
<dbReference type="InterPro" id="IPR008979">
    <property type="entry name" value="Galactose-bd-like_sf"/>
</dbReference>
<dbReference type="RefSeq" id="WP_065791009.1">
    <property type="nucleotide sequence ID" value="NZ_MAUJ01000004.1"/>
</dbReference>
<dbReference type="PANTHER" id="PTHR42884:SF14">
    <property type="entry name" value="NEUROENDOCRINE CONVERTASE 1"/>
    <property type="match status" value="1"/>
</dbReference>
<comment type="similarity">
    <text evidence="5 6">Belongs to the peptidase S8 family.</text>
</comment>
<dbReference type="AlphaFoldDB" id="A0A1C0TPF2"/>
<dbReference type="OrthoDB" id="9790784at2"/>
<gene>
    <name evidence="9" type="ORF">A7985_13600</name>
</gene>